<accession>A0A060SEE8</accession>
<dbReference type="AlphaFoldDB" id="A0A060SEE8"/>
<sequence length="336" mass="36580">MNSAVYTRRFGGRVAKPPKPLRISVPDVAMEEEEDTWTAHYPYAPPPTPTSIPRRETPLDEQRFDPLKTVLAATSPSRYAFSGPDIEMSDAERADSLASRFPTAGDAYDELLAYHMGNKEAGEGYEGFCSGSGASTPTDETGSSRNESAYHLAGAGGDGVYGVNRAILRAARSQRHLKLSKSLGNLAGRSTATLRRMPSFTNSSGASTLSPSDEESDCYDHTRVVAPPTSRATSRRPSLAVTPFPLAEVTESLRRLAVRLVPGHGHGIGDHFEESVGHYEEMWARETRGEPLVEVLVTRTQEMHIDSLDSWDGARRYRGLGSAEIGIYASKHAAQR</sequence>
<organism evidence="2 3">
    <name type="scientific">Pycnoporus cinnabarinus</name>
    <name type="common">Cinnabar-red polypore</name>
    <name type="synonym">Trametes cinnabarina</name>
    <dbReference type="NCBI Taxonomy" id="5643"/>
    <lineage>
        <taxon>Eukaryota</taxon>
        <taxon>Fungi</taxon>
        <taxon>Dikarya</taxon>
        <taxon>Basidiomycota</taxon>
        <taxon>Agaricomycotina</taxon>
        <taxon>Agaricomycetes</taxon>
        <taxon>Polyporales</taxon>
        <taxon>Polyporaceae</taxon>
        <taxon>Trametes</taxon>
    </lineage>
</organism>
<dbReference type="Proteomes" id="UP000029665">
    <property type="component" value="Unassembled WGS sequence"/>
</dbReference>
<proteinExistence type="predicted"/>
<protein>
    <submittedName>
        <fullName evidence="2">Uncharacterized protein</fullName>
    </submittedName>
</protein>
<feature type="compositionally biased region" description="Polar residues" evidence="1">
    <location>
        <begin position="197"/>
        <end position="211"/>
    </location>
</feature>
<dbReference type="EMBL" id="CCBP010000115">
    <property type="protein sequence ID" value="CDO72601.1"/>
    <property type="molecule type" value="Genomic_DNA"/>
</dbReference>
<feature type="region of interest" description="Disordered" evidence="1">
    <location>
        <begin position="197"/>
        <end position="218"/>
    </location>
</feature>
<evidence type="ECO:0000256" key="1">
    <source>
        <dbReference type="SAM" id="MobiDB-lite"/>
    </source>
</evidence>
<name>A0A060SEE8_PYCCI</name>
<dbReference type="OMA" id="FTTTYCF"/>
<keyword evidence="3" id="KW-1185">Reference proteome</keyword>
<comment type="caution">
    <text evidence="2">The sequence shown here is derived from an EMBL/GenBank/DDBJ whole genome shotgun (WGS) entry which is preliminary data.</text>
</comment>
<dbReference type="HOGENOM" id="CLU_826774_0_0_1"/>
<evidence type="ECO:0000313" key="3">
    <source>
        <dbReference type="Proteomes" id="UP000029665"/>
    </source>
</evidence>
<evidence type="ECO:0000313" key="2">
    <source>
        <dbReference type="EMBL" id="CDO72601.1"/>
    </source>
</evidence>
<dbReference type="OrthoDB" id="2756294at2759"/>
<reference evidence="2" key="1">
    <citation type="submission" date="2014-01" db="EMBL/GenBank/DDBJ databases">
        <title>The genome of the white-rot fungus Pycnoporus cinnabarinus: a basidiomycete model with a versatile arsenal for lignocellulosic biomass breakdown.</title>
        <authorList>
            <person name="Levasseur A."/>
            <person name="Lomascolo A."/>
            <person name="Ruiz-Duenas F.J."/>
            <person name="Uzan E."/>
            <person name="Piumi F."/>
            <person name="Kues U."/>
            <person name="Ram A.F.J."/>
            <person name="Murat C."/>
            <person name="Haon M."/>
            <person name="Benoit I."/>
            <person name="Arfi Y."/>
            <person name="Chevret D."/>
            <person name="Drula E."/>
            <person name="Kwon M.J."/>
            <person name="Gouret P."/>
            <person name="Lesage-Meessen L."/>
            <person name="Lombard V."/>
            <person name="Mariette J."/>
            <person name="Noirot C."/>
            <person name="Park J."/>
            <person name="Patyshakuliyeva A."/>
            <person name="Wieneger R.A.B."/>
            <person name="Wosten H.A.B."/>
            <person name="Martin F."/>
            <person name="Coutinho P.M."/>
            <person name="de Vries R."/>
            <person name="Martinez A.T."/>
            <person name="Klopp C."/>
            <person name="Pontarotti P."/>
            <person name="Henrissat B."/>
            <person name="Record E."/>
        </authorList>
    </citation>
    <scope>NUCLEOTIDE SEQUENCE [LARGE SCALE GENOMIC DNA]</scope>
    <source>
        <strain evidence="2">BRFM137</strain>
    </source>
</reference>
<gene>
    <name evidence="2" type="ORF">BN946_scf184985.g20</name>
</gene>